<evidence type="ECO:0000256" key="1">
    <source>
        <dbReference type="SAM" id="SignalP"/>
    </source>
</evidence>
<feature type="signal peptide" evidence="1">
    <location>
        <begin position="1"/>
        <end position="19"/>
    </location>
</feature>
<name>A0A8B8BWJ2_CRAVI</name>
<keyword evidence="1" id="KW-0732">Signal</keyword>
<dbReference type="InterPro" id="IPR045860">
    <property type="entry name" value="Snake_toxin-like_sf"/>
</dbReference>
<dbReference type="RefSeq" id="XP_022307665.1">
    <property type="nucleotide sequence ID" value="XM_022451957.1"/>
</dbReference>
<accession>A0A8B8BWJ2</accession>
<proteinExistence type="predicted"/>
<reference evidence="3" key="1">
    <citation type="submission" date="2025-08" db="UniProtKB">
        <authorList>
            <consortium name="RefSeq"/>
        </authorList>
    </citation>
    <scope>IDENTIFICATION</scope>
    <source>
        <tissue evidence="3">Whole sample</tissue>
    </source>
</reference>
<organism evidence="2 3">
    <name type="scientific">Crassostrea virginica</name>
    <name type="common">Eastern oyster</name>
    <dbReference type="NCBI Taxonomy" id="6565"/>
    <lineage>
        <taxon>Eukaryota</taxon>
        <taxon>Metazoa</taxon>
        <taxon>Spiralia</taxon>
        <taxon>Lophotrochozoa</taxon>
        <taxon>Mollusca</taxon>
        <taxon>Bivalvia</taxon>
        <taxon>Autobranchia</taxon>
        <taxon>Pteriomorphia</taxon>
        <taxon>Ostreida</taxon>
        <taxon>Ostreoidea</taxon>
        <taxon>Ostreidae</taxon>
        <taxon>Crassostrea</taxon>
    </lineage>
</organism>
<keyword evidence="2" id="KW-1185">Reference proteome</keyword>
<dbReference type="Proteomes" id="UP000694844">
    <property type="component" value="Chromosome 9"/>
</dbReference>
<dbReference type="KEGG" id="cvn:111113665"/>
<sequence>MTHEKGLFLFLSCVHISAGLYCLSCTDGISPRHCHSVRKCDEGEVCFTESHLSGNGEVVFDTGCTIQQACQTKRDNYVYMRRVDPHYNHNHCKECCTVDLCNNEGCNEPDKHQTVHG</sequence>
<dbReference type="GeneID" id="111113665"/>
<gene>
    <name evidence="3" type="primary">LOC111113665</name>
</gene>
<feature type="chain" id="PRO_5034244902" evidence="1">
    <location>
        <begin position="20"/>
        <end position="117"/>
    </location>
</feature>
<dbReference type="AlphaFoldDB" id="A0A8B8BWJ2"/>
<dbReference type="SUPFAM" id="SSF57302">
    <property type="entry name" value="Snake toxin-like"/>
    <property type="match status" value="1"/>
</dbReference>
<evidence type="ECO:0000313" key="3">
    <source>
        <dbReference type="RefSeq" id="XP_022307665.1"/>
    </source>
</evidence>
<evidence type="ECO:0000313" key="2">
    <source>
        <dbReference type="Proteomes" id="UP000694844"/>
    </source>
</evidence>
<protein>
    <submittedName>
        <fullName evidence="3">Prostate stem cell antigen-like</fullName>
    </submittedName>
</protein>
<dbReference type="OrthoDB" id="6153578at2759"/>